<keyword evidence="7" id="KW-0067">ATP-binding</keyword>
<evidence type="ECO:0000256" key="2">
    <source>
        <dbReference type="ARBA" id="ARBA00007614"/>
    </source>
</evidence>
<dbReference type="GO" id="GO:0005524">
    <property type="term" value="F:ATP binding"/>
    <property type="evidence" value="ECO:0007669"/>
    <property type="project" value="UniProtKB-KW"/>
</dbReference>
<evidence type="ECO:0000256" key="9">
    <source>
        <dbReference type="ARBA" id="ARBA00032092"/>
    </source>
</evidence>
<comment type="pathway">
    <text evidence="1">Pyrimidine metabolism; CTP biosynthesis via de novo pathway; UDP from UMP (UMPK route): step 1/1.</text>
</comment>
<evidence type="ECO:0000256" key="4">
    <source>
        <dbReference type="ARBA" id="ARBA00022679"/>
    </source>
</evidence>
<dbReference type="PANTHER" id="PTHR42833:SF4">
    <property type="entry name" value="URIDYLATE KINASE PUMPKIN, CHLOROPLASTIC"/>
    <property type="match status" value="1"/>
</dbReference>
<protein>
    <recommendedName>
        <fullName evidence="3">UMP kinase</fullName>
        <ecNumber evidence="3">2.7.4.22</ecNumber>
    </recommendedName>
    <alternativeName>
        <fullName evidence="9">Uridine monophosphate kinase</fullName>
    </alternativeName>
</protein>
<dbReference type="PANTHER" id="PTHR42833">
    <property type="entry name" value="URIDYLATE KINASE"/>
    <property type="match status" value="1"/>
</dbReference>
<dbReference type="AlphaFoldDB" id="A0ABD1Y3X4"/>
<evidence type="ECO:0000256" key="6">
    <source>
        <dbReference type="ARBA" id="ARBA00022777"/>
    </source>
</evidence>
<keyword evidence="12" id="KW-1185">Reference proteome</keyword>
<dbReference type="HAMAP" id="MF_01220_B">
    <property type="entry name" value="PyrH_B"/>
    <property type="match status" value="1"/>
</dbReference>
<gene>
    <name evidence="11" type="ORF">R1flu_001663</name>
</gene>
<dbReference type="GO" id="GO:0006221">
    <property type="term" value="P:pyrimidine nucleotide biosynthetic process"/>
    <property type="evidence" value="ECO:0007669"/>
    <property type="project" value="UniProtKB-KW"/>
</dbReference>
<evidence type="ECO:0000313" key="11">
    <source>
        <dbReference type="EMBL" id="KAL2621458.1"/>
    </source>
</evidence>
<evidence type="ECO:0000259" key="10">
    <source>
        <dbReference type="Pfam" id="PF00696"/>
    </source>
</evidence>
<keyword evidence="8" id="KW-0665">Pyrimidine biosynthesis</keyword>
<keyword evidence="4" id="KW-0808">Transferase</keyword>
<dbReference type="EC" id="2.7.4.22" evidence="3"/>
<proteinExistence type="inferred from homology"/>
<comment type="similarity">
    <text evidence="2">Belongs to the UMP kinase family.</text>
</comment>
<accession>A0ABD1Y3X4</accession>
<reference evidence="11 12" key="1">
    <citation type="submission" date="2024-09" db="EMBL/GenBank/DDBJ databases">
        <title>Chromosome-scale assembly of Riccia fluitans.</title>
        <authorList>
            <person name="Paukszto L."/>
            <person name="Sawicki J."/>
            <person name="Karawczyk K."/>
            <person name="Piernik-Szablinska J."/>
            <person name="Szczecinska M."/>
            <person name="Mazdziarz M."/>
        </authorList>
    </citation>
    <scope>NUCLEOTIDE SEQUENCE [LARGE SCALE GENOMIC DNA]</scope>
    <source>
        <strain evidence="11">Rf_01</strain>
        <tissue evidence="11">Aerial parts of the thallus</tissue>
    </source>
</reference>
<dbReference type="GO" id="GO:0033862">
    <property type="term" value="F:UMP kinase activity"/>
    <property type="evidence" value="ECO:0007669"/>
    <property type="project" value="UniProtKB-EC"/>
</dbReference>
<dbReference type="FunFam" id="3.40.1160.10:FF:000001">
    <property type="entry name" value="Uridylate kinase"/>
    <property type="match status" value="1"/>
</dbReference>
<evidence type="ECO:0000256" key="7">
    <source>
        <dbReference type="ARBA" id="ARBA00022840"/>
    </source>
</evidence>
<organism evidence="11 12">
    <name type="scientific">Riccia fluitans</name>
    <dbReference type="NCBI Taxonomy" id="41844"/>
    <lineage>
        <taxon>Eukaryota</taxon>
        <taxon>Viridiplantae</taxon>
        <taxon>Streptophyta</taxon>
        <taxon>Embryophyta</taxon>
        <taxon>Marchantiophyta</taxon>
        <taxon>Marchantiopsida</taxon>
        <taxon>Marchantiidae</taxon>
        <taxon>Marchantiales</taxon>
        <taxon>Ricciaceae</taxon>
        <taxon>Riccia</taxon>
    </lineage>
</organism>
<dbReference type="NCBIfam" id="TIGR02075">
    <property type="entry name" value="pyrH_bact"/>
    <property type="match status" value="1"/>
</dbReference>
<dbReference type="InterPro" id="IPR015963">
    <property type="entry name" value="Uridylate_kinase_bac"/>
</dbReference>
<keyword evidence="6" id="KW-0418">Kinase</keyword>
<dbReference type="Proteomes" id="UP001605036">
    <property type="component" value="Unassembled WGS sequence"/>
</dbReference>
<dbReference type="InterPro" id="IPR001048">
    <property type="entry name" value="Asp/Glu/Uridylate_kinase"/>
</dbReference>
<evidence type="ECO:0000256" key="5">
    <source>
        <dbReference type="ARBA" id="ARBA00022741"/>
    </source>
</evidence>
<sequence>MAVCCLCPAPVLSARRPAEVTVLGDSSVSSSAARPGLRRNCQLVDKPAVCSRLSELFGAGIAFERRCKSSRSSNVAPIVGALAPELEDPRLLVEAPSILGLSKGAESTALPNFRWRRVLLKVSGEALAGDGSSNIDPKVTMSIAREVAAITRLGVEVAIVVGGGNFFRGASWVGASGLDRASADHIGMMATVMNAIFLQASMESIGVPTRVMTAFRMAEVAEPYIRRRAVRHLEKGRVVIFGAGTGNPFFTTDTAAALRATEINAEVVLKATNVDGVYDKDPRKNPDATLLEHVSYREVAIQGLSVMDITAITLCQENCIPVVVFNLNEGGNITKALSGERIGTLIDSEGCDHFKIPKAQEMRKS</sequence>
<evidence type="ECO:0000256" key="1">
    <source>
        <dbReference type="ARBA" id="ARBA00004791"/>
    </source>
</evidence>
<comment type="caution">
    <text evidence="11">The sequence shown here is derived from an EMBL/GenBank/DDBJ whole genome shotgun (WGS) entry which is preliminary data.</text>
</comment>
<feature type="domain" description="Aspartate/glutamate/uridylate kinase" evidence="10">
    <location>
        <begin position="117"/>
        <end position="326"/>
    </location>
</feature>
<dbReference type="SUPFAM" id="SSF53633">
    <property type="entry name" value="Carbamate kinase-like"/>
    <property type="match status" value="1"/>
</dbReference>
<evidence type="ECO:0000313" key="12">
    <source>
        <dbReference type="Proteomes" id="UP001605036"/>
    </source>
</evidence>
<dbReference type="EMBL" id="JBHFFA010000006">
    <property type="protein sequence ID" value="KAL2621458.1"/>
    <property type="molecule type" value="Genomic_DNA"/>
</dbReference>
<keyword evidence="5" id="KW-0547">Nucleotide-binding</keyword>
<dbReference type="InterPro" id="IPR036393">
    <property type="entry name" value="AceGlu_kinase-like_sf"/>
</dbReference>
<evidence type="ECO:0000256" key="8">
    <source>
        <dbReference type="ARBA" id="ARBA00022975"/>
    </source>
</evidence>
<name>A0ABD1Y3X4_9MARC</name>
<dbReference type="Gene3D" id="3.40.1160.10">
    <property type="entry name" value="Acetylglutamate kinase-like"/>
    <property type="match status" value="1"/>
</dbReference>
<dbReference type="Pfam" id="PF00696">
    <property type="entry name" value="AA_kinase"/>
    <property type="match status" value="1"/>
</dbReference>
<dbReference type="CDD" id="cd04254">
    <property type="entry name" value="AAK_UMPK-PyrH-Ec"/>
    <property type="match status" value="1"/>
</dbReference>
<evidence type="ECO:0000256" key="3">
    <source>
        <dbReference type="ARBA" id="ARBA00012899"/>
    </source>
</evidence>